<evidence type="ECO:0000256" key="1">
    <source>
        <dbReference type="ARBA" id="ARBA00001946"/>
    </source>
</evidence>
<dbReference type="GO" id="GO:0070733">
    <property type="term" value="F:AMPylase activity"/>
    <property type="evidence" value="ECO:0007669"/>
    <property type="project" value="TreeGrafter"/>
</dbReference>
<keyword evidence="3" id="KW-0808">Transferase</keyword>
<evidence type="ECO:0000256" key="4">
    <source>
        <dbReference type="ARBA" id="ARBA00022695"/>
    </source>
</evidence>
<keyword evidence="5" id="KW-0479">Metal-binding</keyword>
<sequence>MKPAVREFIMSEAMHALGVPTTRCLAVVTTGESVYRQTSTAGAVVTRVASSHIRVGTFEYFAAKQMTAEIKVLADLTLARHFPEIDQSDDSKYFDLLSQVIDNQIILTTEWMRIGFIHGVMNTDNTLLSGETIDYGPCAMMGIYDPATVFSSIDRNGRYAYGNQAKIAQWNMTRLAERLLTLIHGDEKQAIDLVMPLLQEFPEKYKQAFNHMMANKLGFQQASTEVTKLQQSLLDLMFKYKLDYTQTFVQLQNTLASAETDQVLAHETFNSNLGNLNIGDWHQIWTSLLQQAKIKSDDAKQLMGQHNPLVIPRNHHVEQVLEQVESDLSAAAVKPFLTVLQSPYSPTKNTRLYQDANDDLNYQTFCGT</sequence>
<evidence type="ECO:0000256" key="7">
    <source>
        <dbReference type="ARBA" id="ARBA00022840"/>
    </source>
</evidence>
<dbReference type="InterPro" id="IPR003846">
    <property type="entry name" value="SelO"/>
</dbReference>
<accession>A0A3B0WHT2</accession>
<dbReference type="AlphaFoldDB" id="A0A3B0WHT2"/>
<reference evidence="9" key="1">
    <citation type="submission" date="2018-06" db="EMBL/GenBank/DDBJ databases">
        <authorList>
            <person name="Zhirakovskaya E."/>
        </authorList>
    </citation>
    <scope>NUCLEOTIDE SEQUENCE</scope>
</reference>
<dbReference type="EMBL" id="UOFA01000066">
    <property type="protein sequence ID" value="VAW44046.1"/>
    <property type="molecule type" value="Genomic_DNA"/>
</dbReference>
<comment type="similarity">
    <text evidence="2">Belongs to the SELO family.</text>
</comment>
<keyword evidence="4" id="KW-0548">Nucleotidyltransferase</keyword>
<keyword evidence="6" id="KW-0547">Nucleotide-binding</keyword>
<evidence type="ECO:0000256" key="8">
    <source>
        <dbReference type="ARBA" id="ARBA00022842"/>
    </source>
</evidence>
<protein>
    <submittedName>
        <fullName evidence="9">Selenoprotein O and cysteine-containing homologs</fullName>
    </submittedName>
</protein>
<dbReference type="Pfam" id="PF02696">
    <property type="entry name" value="SelO"/>
    <property type="match status" value="1"/>
</dbReference>
<dbReference type="PANTHER" id="PTHR32057">
    <property type="entry name" value="PROTEIN ADENYLYLTRANSFERASE SELO, MITOCHONDRIAL"/>
    <property type="match status" value="1"/>
</dbReference>
<evidence type="ECO:0000256" key="6">
    <source>
        <dbReference type="ARBA" id="ARBA00022741"/>
    </source>
</evidence>
<dbReference type="GO" id="GO:0005524">
    <property type="term" value="F:ATP binding"/>
    <property type="evidence" value="ECO:0007669"/>
    <property type="project" value="UniProtKB-KW"/>
</dbReference>
<name>A0A3B0WHT2_9ZZZZ</name>
<keyword evidence="8" id="KW-0460">Magnesium</keyword>
<evidence type="ECO:0000256" key="3">
    <source>
        <dbReference type="ARBA" id="ARBA00022679"/>
    </source>
</evidence>
<evidence type="ECO:0000313" key="9">
    <source>
        <dbReference type="EMBL" id="VAW44046.1"/>
    </source>
</evidence>
<dbReference type="PANTHER" id="PTHR32057:SF14">
    <property type="entry name" value="PROTEIN ADENYLYLTRANSFERASE SELO, MITOCHONDRIAL"/>
    <property type="match status" value="1"/>
</dbReference>
<evidence type="ECO:0000256" key="2">
    <source>
        <dbReference type="ARBA" id="ARBA00009747"/>
    </source>
</evidence>
<evidence type="ECO:0000256" key="5">
    <source>
        <dbReference type="ARBA" id="ARBA00022723"/>
    </source>
</evidence>
<dbReference type="GO" id="GO:0046872">
    <property type="term" value="F:metal ion binding"/>
    <property type="evidence" value="ECO:0007669"/>
    <property type="project" value="UniProtKB-KW"/>
</dbReference>
<comment type="cofactor">
    <cofactor evidence="1">
        <name>Mg(2+)</name>
        <dbReference type="ChEBI" id="CHEBI:18420"/>
    </cofactor>
</comment>
<keyword evidence="7" id="KW-0067">ATP-binding</keyword>
<proteinExistence type="inferred from homology"/>
<gene>
    <name evidence="9" type="ORF">MNBD_GAMMA02-397</name>
</gene>
<organism evidence="9">
    <name type="scientific">hydrothermal vent metagenome</name>
    <dbReference type="NCBI Taxonomy" id="652676"/>
    <lineage>
        <taxon>unclassified sequences</taxon>
        <taxon>metagenomes</taxon>
        <taxon>ecological metagenomes</taxon>
    </lineage>
</organism>